<feature type="transmembrane region" description="Helical" evidence="6">
    <location>
        <begin position="385"/>
        <end position="407"/>
    </location>
</feature>
<keyword evidence="3 6" id="KW-0812">Transmembrane</keyword>
<evidence type="ECO:0000256" key="1">
    <source>
        <dbReference type="ARBA" id="ARBA00004651"/>
    </source>
</evidence>
<dbReference type="PANTHER" id="PTHR30250:SF11">
    <property type="entry name" value="O-ANTIGEN TRANSPORTER-RELATED"/>
    <property type="match status" value="1"/>
</dbReference>
<proteinExistence type="predicted"/>
<dbReference type="Pfam" id="PF01943">
    <property type="entry name" value="Polysacc_synt"/>
    <property type="match status" value="1"/>
</dbReference>
<feature type="transmembrane region" description="Helical" evidence="6">
    <location>
        <begin position="250"/>
        <end position="273"/>
    </location>
</feature>
<keyword evidence="4 6" id="KW-1133">Transmembrane helix</keyword>
<evidence type="ECO:0000313" key="8">
    <source>
        <dbReference type="Proteomes" id="UP000231542"/>
    </source>
</evidence>
<feature type="transmembrane region" description="Helical" evidence="6">
    <location>
        <begin position="46"/>
        <end position="69"/>
    </location>
</feature>
<feature type="transmembrane region" description="Helical" evidence="6">
    <location>
        <begin position="329"/>
        <end position="348"/>
    </location>
</feature>
<feature type="transmembrane region" description="Helical" evidence="6">
    <location>
        <begin position="294"/>
        <end position="317"/>
    </location>
</feature>
<dbReference type="Proteomes" id="UP000231542">
    <property type="component" value="Unassembled WGS sequence"/>
</dbReference>
<dbReference type="PANTHER" id="PTHR30250">
    <property type="entry name" value="PST FAMILY PREDICTED COLANIC ACID TRANSPORTER"/>
    <property type="match status" value="1"/>
</dbReference>
<dbReference type="InterPro" id="IPR050833">
    <property type="entry name" value="Poly_Biosynth_Transport"/>
</dbReference>
<dbReference type="GO" id="GO:0005886">
    <property type="term" value="C:plasma membrane"/>
    <property type="evidence" value="ECO:0007669"/>
    <property type="project" value="UniProtKB-SubCell"/>
</dbReference>
<feature type="transmembrane region" description="Helical" evidence="6">
    <location>
        <begin position="12"/>
        <end position="34"/>
    </location>
</feature>
<keyword evidence="5 6" id="KW-0472">Membrane</keyword>
<sequence length="491" mass="55037">MPKISQSKIARNTAFLTGASIFQKILSFFYFAYISQQLGSDNVGKYVWALSFAGIFALLIEFGMGPVLTREISRDYQKAKLYLSNVLGIKLVFSIITIIALLTTIHFLGRDVLTLNLVYLAIVIIILDSFTFSFYSIFRAYQKLQYEAIGIIIYQSLIVGVGILSLIFGFYLRALITAILVGSAFNFLYSLSLVLFKAKIRPIFRWSKSVVKTILKISLPFAIAGIFYKINNDIDKVLLGILAGDRYVGWYSIASKFNISLTFIPGAFATSFFPAMSRYFITSKEKLAYTFERAVVYLMIVSLPITAGSFILAHKIIIKLYGPAFEASINAFQIIIFGLIFVFLNYPVGNFLNACNRQTLNTINMGIATLFNIVLNIILIPRYTYLGASISALASAILLVSLGLPWIGKIVRYNKRYILGKFLKILFASTAMGVIIYLLQNKVSILLLVPLGTIIYFVILIAVRGVTKEDFLTLYHSVFKKQHEENSVNNA</sequence>
<dbReference type="EMBL" id="PEXU01000058">
    <property type="protein sequence ID" value="PIS42077.1"/>
    <property type="molecule type" value="Genomic_DNA"/>
</dbReference>
<reference evidence="7 8" key="1">
    <citation type="submission" date="2017-09" db="EMBL/GenBank/DDBJ databases">
        <title>Depth-based differentiation of microbial function through sediment-hosted aquifers and enrichment of novel symbionts in the deep terrestrial subsurface.</title>
        <authorList>
            <person name="Probst A.J."/>
            <person name="Ladd B."/>
            <person name="Jarett J.K."/>
            <person name="Geller-Mcgrath D.E."/>
            <person name="Sieber C.M."/>
            <person name="Emerson J.B."/>
            <person name="Anantharaman K."/>
            <person name="Thomas B.C."/>
            <person name="Malmstrom R."/>
            <person name="Stieglmeier M."/>
            <person name="Klingl A."/>
            <person name="Woyke T."/>
            <person name="Ryan C.M."/>
            <person name="Banfield J.F."/>
        </authorList>
    </citation>
    <scope>NUCLEOTIDE SEQUENCE [LARGE SCALE GENOMIC DNA]</scope>
    <source>
        <strain evidence="7">CG08_land_8_20_14_0_20_40_16</strain>
    </source>
</reference>
<protein>
    <submittedName>
        <fullName evidence="7">Uncharacterized protein</fullName>
    </submittedName>
</protein>
<gene>
    <name evidence="7" type="ORF">COT24_05385</name>
</gene>
<feature type="transmembrane region" description="Helical" evidence="6">
    <location>
        <begin position="150"/>
        <end position="172"/>
    </location>
</feature>
<feature type="transmembrane region" description="Helical" evidence="6">
    <location>
        <begin position="81"/>
        <end position="105"/>
    </location>
</feature>
<feature type="transmembrane region" description="Helical" evidence="6">
    <location>
        <begin position="445"/>
        <end position="463"/>
    </location>
</feature>
<feature type="transmembrane region" description="Helical" evidence="6">
    <location>
        <begin position="117"/>
        <end position="138"/>
    </location>
</feature>
<comment type="subcellular location">
    <subcellularLocation>
        <location evidence="1">Cell membrane</location>
        <topology evidence="1">Multi-pass membrane protein</topology>
    </subcellularLocation>
</comment>
<feature type="transmembrane region" description="Helical" evidence="6">
    <location>
        <begin position="419"/>
        <end position="439"/>
    </location>
</feature>
<evidence type="ECO:0000313" key="7">
    <source>
        <dbReference type="EMBL" id="PIS42077.1"/>
    </source>
</evidence>
<keyword evidence="2" id="KW-1003">Cell membrane</keyword>
<evidence type="ECO:0000256" key="2">
    <source>
        <dbReference type="ARBA" id="ARBA00022475"/>
    </source>
</evidence>
<feature type="transmembrane region" description="Helical" evidence="6">
    <location>
        <begin position="210"/>
        <end position="230"/>
    </location>
</feature>
<dbReference type="AlphaFoldDB" id="A0A2H0YUB4"/>
<evidence type="ECO:0000256" key="6">
    <source>
        <dbReference type="SAM" id="Phobius"/>
    </source>
</evidence>
<comment type="caution">
    <text evidence="7">The sequence shown here is derived from an EMBL/GenBank/DDBJ whole genome shotgun (WGS) entry which is preliminary data.</text>
</comment>
<accession>A0A2H0YUB4</accession>
<evidence type="ECO:0000256" key="3">
    <source>
        <dbReference type="ARBA" id="ARBA00022692"/>
    </source>
</evidence>
<dbReference type="CDD" id="cd13128">
    <property type="entry name" value="MATE_Wzx_like"/>
    <property type="match status" value="1"/>
</dbReference>
<feature type="transmembrane region" description="Helical" evidence="6">
    <location>
        <begin position="360"/>
        <end position="379"/>
    </location>
</feature>
<evidence type="ECO:0000256" key="4">
    <source>
        <dbReference type="ARBA" id="ARBA00022989"/>
    </source>
</evidence>
<name>A0A2H0YUB4_9BACT</name>
<dbReference type="InterPro" id="IPR002797">
    <property type="entry name" value="Polysacc_synth"/>
</dbReference>
<organism evidence="7 8">
    <name type="scientific">Candidatus Kerfeldbacteria bacterium CG08_land_8_20_14_0_20_40_16</name>
    <dbReference type="NCBI Taxonomy" id="2014244"/>
    <lineage>
        <taxon>Bacteria</taxon>
        <taxon>Candidatus Kerfeldiibacteriota</taxon>
    </lineage>
</organism>
<feature type="transmembrane region" description="Helical" evidence="6">
    <location>
        <begin position="178"/>
        <end position="198"/>
    </location>
</feature>
<evidence type="ECO:0000256" key="5">
    <source>
        <dbReference type="ARBA" id="ARBA00023136"/>
    </source>
</evidence>